<dbReference type="AlphaFoldDB" id="A0A3P7LAL5"/>
<gene>
    <name evidence="2" type="ORF">SVUK_LOCUS11290</name>
</gene>
<organism evidence="2 3">
    <name type="scientific">Strongylus vulgaris</name>
    <name type="common">Blood worm</name>
    <dbReference type="NCBI Taxonomy" id="40348"/>
    <lineage>
        <taxon>Eukaryota</taxon>
        <taxon>Metazoa</taxon>
        <taxon>Ecdysozoa</taxon>
        <taxon>Nematoda</taxon>
        <taxon>Chromadorea</taxon>
        <taxon>Rhabditida</taxon>
        <taxon>Rhabditina</taxon>
        <taxon>Rhabditomorpha</taxon>
        <taxon>Strongyloidea</taxon>
        <taxon>Strongylidae</taxon>
        <taxon>Strongylus</taxon>
    </lineage>
</organism>
<dbReference type="Proteomes" id="UP000270094">
    <property type="component" value="Unassembled WGS sequence"/>
</dbReference>
<name>A0A3P7LAL5_STRVU</name>
<accession>A0A3P7LAL5</accession>
<sequence>MEKYREKQGELHAAFLDMEKAFDKVLHDVVVGGAIAHGSKGIHPVDKNDLSRSHEPSANRGSTVKTIPHKDRRASEIGALSSTLHHSNGCSDEVLNRQPPWAFLYADL</sequence>
<protein>
    <recommendedName>
        <fullName evidence="4">Reverse transcriptase domain-containing protein</fullName>
    </recommendedName>
</protein>
<keyword evidence="3" id="KW-1185">Reference proteome</keyword>
<feature type="region of interest" description="Disordered" evidence="1">
    <location>
        <begin position="37"/>
        <end position="72"/>
    </location>
</feature>
<dbReference type="EMBL" id="UYYB01096702">
    <property type="protein sequence ID" value="VDM76292.1"/>
    <property type="molecule type" value="Genomic_DNA"/>
</dbReference>
<evidence type="ECO:0000313" key="2">
    <source>
        <dbReference type="EMBL" id="VDM76292.1"/>
    </source>
</evidence>
<evidence type="ECO:0000313" key="3">
    <source>
        <dbReference type="Proteomes" id="UP000270094"/>
    </source>
</evidence>
<evidence type="ECO:0000256" key="1">
    <source>
        <dbReference type="SAM" id="MobiDB-lite"/>
    </source>
</evidence>
<evidence type="ECO:0008006" key="4">
    <source>
        <dbReference type="Google" id="ProtNLM"/>
    </source>
</evidence>
<reference evidence="2 3" key="1">
    <citation type="submission" date="2018-11" db="EMBL/GenBank/DDBJ databases">
        <authorList>
            <consortium name="Pathogen Informatics"/>
        </authorList>
    </citation>
    <scope>NUCLEOTIDE SEQUENCE [LARGE SCALE GENOMIC DNA]</scope>
</reference>
<dbReference type="OrthoDB" id="418748at2759"/>
<feature type="compositionally biased region" description="Basic and acidic residues" evidence="1">
    <location>
        <begin position="43"/>
        <end position="57"/>
    </location>
</feature>
<proteinExistence type="predicted"/>